<dbReference type="GO" id="GO:0016705">
    <property type="term" value="F:oxidoreductase activity, acting on paired donors, with incorporation or reduction of molecular oxygen"/>
    <property type="evidence" value="ECO:0007669"/>
    <property type="project" value="InterPro"/>
</dbReference>
<keyword evidence="5 9" id="KW-0560">Oxidoreductase</keyword>
<reference evidence="11" key="1">
    <citation type="submission" date="2025-08" db="UniProtKB">
        <authorList>
            <consortium name="RefSeq"/>
        </authorList>
    </citation>
    <scope>IDENTIFICATION</scope>
    <source>
        <tissue evidence="11">Leaf</tissue>
    </source>
</reference>
<evidence type="ECO:0000256" key="5">
    <source>
        <dbReference type="ARBA" id="ARBA00023002"/>
    </source>
</evidence>
<evidence type="ECO:0000256" key="8">
    <source>
        <dbReference type="PIRSR" id="PIRSR602401-1"/>
    </source>
</evidence>
<dbReference type="PRINTS" id="PR00385">
    <property type="entry name" value="P450"/>
</dbReference>
<accession>A0A6J1BM44</accession>
<dbReference type="Pfam" id="PF00067">
    <property type="entry name" value="p450"/>
    <property type="match status" value="1"/>
</dbReference>
<dbReference type="GO" id="GO:0005506">
    <property type="term" value="F:iron ion binding"/>
    <property type="evidence" value="ECO:0007669"/>
    <property type="project" value="InterPro"/>
</dbReference>
<dbReference type="InterPro" id="IPR001128">
    <property type="entry name" value="Cyt_P450"/>
</dbReference>
<dbReference type="OrthoDB" id="993953at2759"/>
<keyword evidence="7 9" id="KW-0503">Monooxygenase</keyword>
<feature type="binding site" description="axial binding residue" evidence="8">
    <location>
        <position position="258"/>
    </location>
    <ligand>
        <name>heme</name>
        <dbReference type="ChEBI" id="CHEBI:30413"/>
    </ligand>
    <ligandPart>
        <name>Fe</name>
        <dbReference type="ChEBI" id="CHEBI:18248"/>
    </ligandPart>
</feature>
<evidence type="ECO:0000256" key="1">
    <source>
        <dbReference type="ARBA" id="ARBA00001971"/>
    </source>
</evidence>
<dbReference type="GO" id="GO:0020037">
    <property type="term" value="F:heme binding"/>
    <property type="evidence" value="ECO:0007669"/>
    <property type="project" value="InterPro"/>
</dbReference>
<dbReference type="AlphaFoldDB" id="A0A6J1BM44"/>
<dbReference type="GO" id="GO:0004497">
    <property type="term" value="F:monooxygenase activity"/>
    <property type="evidence" value="ECO:0007669"/>
    <property type="project" value="UniProtKB-KW"/>
</dbReference>
<dbReference type="SUPFAM" id="SSF48264">
    <property type="entry name" value="Cytochrome P450"/>
    <property type="match status" value="1"/>
</dbReference>
<evidence type="ECO:0000256" key="9">
    <source>
        <dbReference type="RuleBase" id="RU000461"/>
    </source>
</evidence>
<evidence type="ECO:0000256" key="6">
    <source>
        <dbReference type="ARBA" id="ARBA00023004"/>
    </source>
</evidence>
<dbReference type="PANTHER" id="PTHR24296">
    <property type="entry name" value="CYTOCHROME P450"/>
    <property type="match status" value="1"/>
</dbReference>
<keyword evidence="10" id="KW-1185">Reference proteome</keyword>
<dbReference type="GeneID" id="110427987"/>
<organism evidence="10 11">
    <name type="scientific">Herrania umbratica</name>
    <dbReference type="NCBI Taxonomy" id="108875"/>
    <lineage>
        <taxon>Eukaryota</taxon>
        <taxon>Viridiplantae</taxon>
        <taxon>Streptophyta</taxon>
        <taxon>Embryophyta</taxon>
        <taxon>Tracheophyta</taxon>
        <taxon>Spermatophyta</taxon>
        <taxon>Magnoliopsida</taxon>
        <taxon>eudicotyledons</taxon>
        <taxon>Gunneridae</taxon>
        <taxon>Pentapetalae</taxon>
        <taxon>rosids</taxon>
        <taxon>malvids</taxon>
        <taxon>Malvales</taxon>
        <taxon>Malvaceae</taxon>
        <taxon>Byttnerioideae</taxon>
        <taxon>Herrania</taxon>
    </lineage>
</organism>
<evidence type="ECO:0000256" key="2">
    <source>
        <dbReference type="ARBA" id="ARBA00010617"/>
    </source>
</evidence>
<protein>
    <submittedName>
        <fullName evidence="11">LOW QUALITY PROTEIN: alkane hydroxylase MAH1-like</fullName>
    </submittedName>
</protein>
<name>A0A6J1BM44_9ROSI</name>
<evidence type="ECO:0000256" key="7">
    <source>
        <dbReference type="ARBA" id="ARBA00023033"/>
    </source>
</evidence>
<comment type="cofactor">
    <cofactor evidence="1 8">
        <name>heme</name>
        <dbReference type="ChEBI" id="CHEBI:30413"/>
    </cofactor>
</comment>
<evidence type="ECO:0000313" key="10">
    <source>
        <dbReference type="Proteomes" id="UP000504621"/>
    </source>
</evidence>
<keyword evidence="4 8" id="KW-0479">Metal-binding</keyword>
<dbReference type="GO" id="GO:0006629">
    <property type="term" value="P:lipid metabolic process"/>
    <property type="evidence" value="ECO:0007669"/>
    <property type="project" value="UniProtKB-ARBA"/>
</dbReference>
<evidence type="ECO:0000256" key="4">
    <source>
        <dbReference type="ARBA" id="ARBA00022723"/>
    </source>
</evidence>
<proteinExistence type="inferred from homology"/>
<evidence type="ECO:0000256" key="3">
    <source>
        <dbReference type="ARBA" id="ARBA00022617"/>
    </source>
</evidence>
<gene>
    <name evidence="11" type="primary">LOC110427987</name>
</gene>
<dbReference type="Gene3D" id="1.10.630.10">
    <property type="entry name" value="Cytochrome P450"/>
    <property type="match status" value="1"/>
</dbReference>
<dbReference type="InterPro" id="IPR036396">
    <property type="entry name" value="Cyt_P450_sf"/>
</dbReference>
<dbReference type="InterPro" id="IPR017972">
    <property type="entry name" value="Cyt_P450_CS"/>
</dbReference>
<dbReference type="RefSeq" id="XP_021299329.1">
    <property type="nucleotide sequence ID" value="XM_021443654.1"/>
</dbReference>
<dbReference type="Proteomes" id="UP000504621">
    <property type="component" value="Unplaced"/>
</dbReference>
<dbReference type="PRINTS" id="PR00463">
    <property type="entry name" value="EP450I"/>
</dbReference>
<keyword evidence="6 8" id="KW-0408">Iron</keyword>
<keyword evidence="3 8" id="KW-0349">Heme</keyword>
<sequence>MKLGTEVDLENLLQRFDYDHICALLAIGFDPKTLTVEFPNVPSKVAFDEVEEALLYRNIVPRVVWKMQRWLQIGEEKNDQFDLLTVFMVEEEGSEMSAFGKSDKFLRDKAYSFIAAGKDTISIGLTWFFWLIATHPSVETKILEEIKANSPTSSDGNLVSFTVEELNKFVYLHATLCETLRLYPPVPVNNKSPIQSEILPSGDRPGRGTRIFISVYSMGRKEEIWGKDYLERWISESGKIIHKPSYMFIPFGAGARVCLGKDLSFKQMKTVAINVLRNYQVEFVENQTVSVSSKSIALHTENGLMYSTAVLKYVRL</sequence>
<evidence type="ECO:0000313" key="11">
    <source>
        <dbReference type="RefSeq" id="XP_021299329.1"/>
    </source>
</evidence>
<comment type="similarity">
    <text evidence="2 9">Belongs to the cytochrome P450 family.</text>
</comment>
<dbReference type="PROSITE" id="PS00086">
    <property type="entry name" value="CYTOCHROME_P450"/>
    <property type="match status" value="1"/>
</dbReference>
<dbReference type="InterPro" id="IPR002401">
    <property type="entry name" value="Cyt_P450_E_grp-I"/>
</dbReference>